<protein>
    <recommendedName>
        <fullName evidence="1">Mga helix-turn-helix domain-containing protein</fullName>
    </recommendedName>
</protein>
<proteinExistence type="predicted"/>
<dbReference type="AlphaFoldDB" id="A0A6G8APE8"/>
<evidence type="ECO:0000313" key="2">
    <source>
        <dbReference type="EMBL" id="QIL46805.1"/>
    </source>
</evidence>
<dbReference type="RefSeq" id="WP_166008193.1">
    <property type="nucleotide sequence ID" value="NZ_CP049886.1"/>
</dbReference>
<sequence length="494" mass="57221">MLKLLLKKNELESIHLLGSTLYGLDTTVSFVEQHMLKSKVTVKHDISFLNTLFEDLGYPETKMRIVNNEILIENLTDDIHNNLMFEACAYLVDNSPTYKVFSAFLAELHPHKEFVLAYSNVSDSYLTKIVKEMNLFLADMDLQIASRKQRYKLIGPPLNALYFEFLLRQSLTFLTATEEIESPVDYEEIESDSIVEPKITTSLYATLESVTPFENNFTDDSHVLEIMSHLMTVNDISPLIHSSVTPIEQNKMLINLFLRITGSQVDTVEQRREFGKELIKLNKVDQSNYMIDDSIYIAGIFATRFSKNDAEKETMFYEALYVIIIKQLMFNLMKTNVEKLFNPTPDFLTQFQRKTPKQSEMADFAKTIFECDAVSDLTKEMLTNYKYRFKSDLFSIIPQSTPHIKVHIDMSYHLSREYYLKKKIKRIFSDDAISFSNTRENVDIIVSDRISNIPDGTAFFFLLNPNSTQSVELMMSFIMSEYLKKLSHFQATEA</sequence>
<evidence type="ECO:0000259" key="1">
    <source>
        <dbReference type="Pfam" id="PF05043"/>
    </source>
</evidence>
<dbReference type="KEGG" id="vah:G7081_06850"/>
<dbReference type="EMBL" id="CP049886">
    <property type="protein sequence ID" value="QIL46805.1"/>
    <property type="molecule type" value="Genomic_DNA"/>
</dbReference>
<keyword evidence="3" id="KW-1185">Reference proteome</keyword>
<feature type="domain" description="Mga helix-turn-helix" evidence="1">
    <location>
        <begin position="86"/>
        <end position="163"/>
    </location>
</feature>
<dbReference type="InterPro" id="IPR007737">
    <property type="entry name" value="Mga_HTH"/>
</dbReference>
<accession>A0A6G8APE8</accession>
<reference evidence="2 3" key="1">
    <citation type="submission" date="2020-03" db="EMBL/GenBank/DDBJ databases">
        <title>Vagococcus sp. nov., isolated from beetles.</title>
        <authorList>
            <person name="Hyun D.-W."/>
            <person name="Bae J.-W."/>
        </authorList>
    </citation>
    <scope>NUCLEOTIDE SEQUENCE [LARGE SCALE GENOMIC DNA]</scope>
    <source>
        <strain evidence="2 3">HDW17A</strain>
    </source>
</reference>
<organism evidence="2 3">
    <name type="scientific">Vagococcus coleopterorum</name>
    <dbReference type="NCBI Taxonomy" id="2714946"/>
    <lineage>
        <taxon>Bacteria</taxon>
        <taxon>Bacillati</taxon>
        <taxon>Bacillota</taxon>
        <taxon>Bacilli</taxon>
        <taxon>Lactobacillales</taxon>
        <taxon>Enterococcaceae</taxon>
        <taxon>Vagococcus</taxon>
    </lineage>
</organism>
<dbReference type="Pfam" id="PF05043">
    <property type="entry name" value="Mga"/>
    <property type="match status" value="1"/>
</dbReference>
<name>A0A6G8APE8_9ENTE</name>
<dbReference type="Proteomes" id="UP000500890">
    <property type="component" value="Chromosome"/>
</dbReference>
<gene>
    <name evidence="2" type="ORF">G7081_06850</name>
</gene>
<evidence type="ECO:0000313" key="3">
    <source>
        <dbReference type="Proteomes" id="UP000500890"/>
    </source>
</evidence>